<protein>
    <recommendedName>
        <fullName evidence="9">Ephrin RBD domain-containing protein</fullName>
    </recommendedName>
</protein>
<comment type="similarity">
    <text evidence="6">Belongs to the ephrin family.</text>
</comment>
<evidence type="ECO:0000256" key="3">
    <source>
        <dbReference type="ARBA" id="ARBA00023136"/>
    </source>
</evidence>
<dbReference type="InterPro" id="IPR031328">
    <property type="entry name" value="Ephrin"/>
</dbReference>
<evidence type="ECO:0000313" key="11">
    <source>
        <dbReference type="Proteomes" id="UP000186922"/>
    </source>
</evidence>
<gene>
    <name evidence="10" type="primary">RvY_00391-1</name>
    <name evidence="10" type="synonym">RvY_00391.1</name>
    <name evidence="10" type="ORF">RvY_00391</name>
</gene>
<feature type="compositionally biased region" description="Polar residues" evidence="7">
    <location>
        <begin position="379"/>
        <end position="396"/>
    </location>
</feature>
<dbReference type="GO" id="GO:0046875">
    <property type="term" value="F:ephrin receptor binding"/>
    <property type="evidence" value="ECO:0007669"/>
    <property type="project" value="TreeGrafter"/>
</dbReference>
<evidence type="ECO:0000256" key="4">
    <source>
        <dbReference type="ARBA" id="ARBA00023157"/>
    </source>
</evidence>
<sequence>MDWQMREYFGWKFHPLFSLLLYLKYAAQSVEGLNDGSLDKDSRLWHPKYPPVIWYPEFAMFHNRTSAARIVVQMHDSLDFFCPDYLNSQYQSFTGAKKRPTDYGAEEIYMVNGEDYQQCFQDDAKERRLNKKQTKLLLRCPNKMTANDHHSSRPNNNIKAKYQYTVSFRMFSPMPKGPEFSCNHEYYFLGIFPGQAKGSQDESSHEEMVEKALCSSNALRLQIFVSCTDGSGRHDFDKFPLMPNVIQLDRPAPSADLLMATPDSSTTIPPPTVKKPILSTQILPFDLPLPSSAKRTSTTPPSNSPPTDSEGKVFVSRSDRKIMRQQSEVAQLASTTKEPIDQEGVTFIVEFDGQKITSTSTLPSSTVLPRSRRPRPTTKHGNYTSHNKSAFSRPRTTTSTAQRHCCHIFGLFCTIFAFLVVMPQLDRILDIL</sequence>
<evidence type="ECO:0000256" key="6">
    <source>
        <dbReference type="PROSITE-ProRule" id="PRU00884"/>
    </source>
</evidence>
<evidence type="ECO:0000256" key="5">
    <source>
        <dbReference type="ARBA" id="ARBA00023180"/>
    </source>
</evidence>
<proteinExistence type="inferred from homology"/>
<accession>A0A1D1UDK3</accession>
<reference evidence="10 11" key="1">
    <citation type="journal article" date="2016" name="Nat. Commun.">
        <title>Extremotolerant tardigrade genome and improved radiotolerance of human cultured cells by tardigrade-unique protein.</title>
        <authorList>
            <person name="Hashimoto T."/>
            <person name="Horikawa D.D."/>
            <person name="Saito Y."/>
            <person name="Kuwahara H."/>
            <person name="Kozuka-Hata H."/>
            <person name="Shin-I T."/>
            <person name="Minakuchi Y."/>
            <person name="Ohishi K."/>
            <person name="Motoyama A."/>
            <person name="Aizu T."/>
            <person name="Enomoto A."/>
            <person name="Kondo K."/>
            <person name="Tanaka S."/>
            <person name="Hara Y."/>
            <person name="Koshikawa S."/>
            <person name="Sagara H."/>
            <person name="Miura T."/>
            <person name="Yokobori S."/>
            <person name="Miyagawa K."/>
            <person name="Suzuki Y."/>
            <person name="Kubo T."/>
            <person name="Oyama M."/>
            <person name="Kohara Y."/>
            <person name="Fujiyama A."/>
            <person name="Arakawa K."/>
            <person name="Katayama T."/>
            <person name="Toyoda A."/>
            <person name="Kunieda T."/>
        </authorList>
    </citation>
    <scope>NUCLEOTIDE SEQUENCE [LARGE SCALE GENOMIC DNA]</scope>
    <source>
        <strain evidence="10 11">YOKOZUNA-1</strain>
    </source>
</reference>
<dbReference type="Gene3D" id="2.60.40.420">
    <property type="entry name" value="Cupredoxins - blue copper proteins"/>
    <property type="match status" value="1"/>
</dbReference>
<dbReference type="PANTHER" id="PTHR11304:SF29">
    <property type="entry name" value="EPHRIN"/>
    <property type="match status" value="1"/>
</dbReference>
<dbReference type="Pfam" id="PF00812">
    <property type="entry name" value="Ephrin"/>
    <property type="match status" value="1"/>
</dbReference>
<keyword evidence="5" id="KW-0325">Glycoprotein</keyword>
<dbReference type="InterPro" id="IPR008972">
    <property type="entry name" value="Cupredoxin"/>
</dbReference>
<feature type="chain" id="PRO_5008897161" description="Ephrin RBD domain-containing protein" evidence="8">
    <location>
        <begin position="33"/>
        <end position="432"/>
    </location>
</feature>
<feature type="domain" description="Ephrin RBD" evidence="9">
    <location>
        <begin position="47"/>
        <end position="225"/>
    </location>
</feature>
<evidence type="ECO:0000256" key="1">
    <source>
        <dbReference type="ARBA" id="ARBA00004370"/>
    </source>
</evidence>
<comment type="caution">
    <text evidence="6">Lacks conserved residue(s) required for the propagation of feature annotation.</text>
</comment>
<name>A0A1D1UDK3_RAMVA</name>
<keyword evidence="3" id="KW-0472">Membrane</keyword>
<evidence type="ECO:0000256" key="2">
    <source>
        <dbReference type="ARBA" id="ARBA00022729"/>
    </source>
</evidence>
<feature type="region of interest" description="Disordered" evidence="7">
    <location>
        <begin position="288"/>
        <end position="314"/>
    </location>
</feature>
<keyword evidence="11" id="KW-1185">Reference proteome</keyword>
<feature type="region of interest" description="Disordered" evidence="7">
    <location>
        <begin position="360"/>
        <end position="396"/>
    </location>
</feature>
<keyword evidence="2 8" id="KW-0732">Signal</keyword>
<comment type="subcellular location">
    <subcellularLocation>
        <location evidence="1">Membrane</location>
    </subcellularLocation>
</comment>
<dbReference type="AlphaFoldDB" id="A0A1D1UDK3"/>
<dbReference type="GO" id="GO:0048013">
    <property type="term" value="P:ephrin receptor signaling pathway"/>
    <property type="evidence" value="ECO:0007669"/>
    <property type="project" value="TreeGrafter"/>
</dbReference>
<evidence type="ECO:0000256" key="7">
    <source>
        <dbReference type="SAM" id="MobiDB-lite"/>
    </source>
</evidence>
<feature type="compositionally biased region" description="Low complexity" evidence="7">
    <location>
        <begin position="360"/>
        <end position="369"/>
    </location>
</feature>
<evidence type="ECO:0000256" key="8">
    <source>
        <dbReference type="SAM" id="SignalP"/>
    </source>
</evidence>
<dbReference type="GO" id="GO:0007411">
    <property type="term" value="P:axon guidance"/>
    <property type="evidence" value="ECO:0007669"/>
    <property type="project" value="TreeGrafter"/>
</dbReference>
<keyword evidence="4" id="KW-1015">Disulfide bond</keyword>
<dbReference type="InterPro" id="IPR001799">
    <property type="entry name" value="Ephrin_RBD"/>
</dbReference>
<dbReference type="EMBL" id="BDGG01000001">
    <property type="protein sequence ID" value="GAU87561.1"/>
    <property type="molecule type" value="Genomic_DNA"/>
</dbReference>
<comment type="caution">
    <text evidence="10">The sequence shown here is derived from an EMBL/GenBank/DDBJ whole genome shotgun (WGS) entry which is preliminary data.</text>
</comment>
<evidence type="ECO:0000259" key="9">
    <source>
        <dbReference type="PROSITE" id="PS51551"/>
    </source>
</evidence>
<dbReference type="PROSITE" id="PS51551">
    <property type="entry name" value="EPHRIN_RBD_2"/>
    <property type="match status" value="1"/>
</dbReference>
<evidence type="ECO:0000313" key="10">
    <source>
        <dbReference type="EMBL" id="GAU87561.1"/>
    </source>
</evidence>
<dbReference type="SUPFAM" id="SSF49503">
    <property type="entry name" value="Cupredoxins"/>
    <property type="match status" value="1"/>
</dbReference>
<organism evidence="10 11">
    <name type="scientific">Ramazzottius varieornatus</name>
    <name type="common">Water bear</name>
    <name type="synonym">Tardigrade</name>
    <dbReference type="NCBI Taxonomy" id="947166"/>
    <lineage>
        <taxon>Eukaryota</taxon>
        <taxon>Metazoa</taxon>
        <taxon>Ecdysozoa</taxon>
        <taxon>Tardigrada</taxon>
        <taxon>Eutardigrada</taxon>
        <taxon>Parachela</taxon>
        <taxon>Hypsibioidea</taxon>
        <taxon>Ramazzottiidae</taxon>
        <taxon>Ramazzottius</taxon>
    </lineage>
</organism>
<feature type="compositionally biased region" description="Low complexity" evidence="7">
    <location>
        <begin position="296"/>
        <end position="308"/>
    </location>
</feature>
<dbReference type="Proteomes" id="UP000186922">
    <property type="component" value="Unassembled WGS sequence"/>
</dbReference>
<feature type="signal peptide" evidence="8">
    <location>
        <begin position="1"/>
        <end position="32"/>
    </location>
</feature>
<dbReference type="PANTHER" id="PTHR11304">
    <property type="entry name" value="EPHRIN"/>
    <property type="match status" value="1"/>
</dbReference>
<dbReference type="GO" id="GO:0005886">
    <property type="term" value="C:plasma membrane"/>
    <property type="evidence" value="ECO:0007669"/>
    <property type="project" value="TreeGrafter"/>
</dbReference>
<dbReference type="OrthoDB" id="6250301at2759"/>